<dbReference type="GO" id="GO:0051999">
    <property type="term" value="P:mannosyl-inositol phosphorylceramide biosynthetic process"/>
    <property type="evidence" value="ECO:0007669"/>
    <property type="project" value="TreeGrafter"/>
</dbReference>
<dbReference type="PANTHER" id="PTHR32385">
    <property type="entry name" value="MANNOSYL PHOSPHORYLINOSITOL CERAMIDE SYNTHASE"/>
    <property type="match status" value="1"/>
</dbReference>
<organism evidence="2 3">
    <name type="scientific">Neobittarella massiliensis</name>
    <name type="common">ex Bilen et al. 2018</name>
    <dbReference type="NCBI Taxonomy" id="2041842"/>
    <lineage>
        <taxon>Bacteria</taxon>
        <taxon>Bacillati</taxon>
        <taxon>Bacillota</taxon>
        <taxon>Clostridia</taxon>
        <taxon>Eubacteriales</taxon>
        <taxon>Oscillospiraceae</taxon>
        <taxon>Neobittarella (ex Bilen et al. 2018)</taxon>
    </lineage>
</organism>
<evidence type="ECO:0000256" key="1">
    <source>
        <dbReference type="ARBA" id="ARBA00022679"/>
    </source>
</evidence>
<dbReference type="Gene3D" id="3.90.550.20">
    <property type="match status" value="1"/>
</dbReference>
<keyword evidence="1 2" id="KW-0808">Transferase</keyword>
<dbReference type="SUPFAM" id="SSF53448">
    <property type="entry name" value="Nucleotide-diphospho-sugar transferases"/>
    <property type="match status" value="1"/>
</dbReference>
<evidence type="ECO:0000313" key="2">
    <source>
        <dbReference type="EMBL" id="MBC3516413.1"/>
    </source>
</evidence>
<dbReference type="EMBL" id="JACOGI010000001">
    <property type="protein sequence ID" value="MBC3516413.1"/>
    <property type="molecule type" value="Genomic_DNA"/>
</dbReference>
<proteinExistence type="predicted"/>
<dbReference type="InterPro" id="IPR051706">
    <property type="entry name" value="Glycosyltransferase_domain"/>
</dbReference>
<evidence type="ECO:0000313" key="3">
    <source>
        <dbReference type="Proteomes" id="UP000597668"/>
    </source>
</evidence>
<dbReference type="Proteomes" id="UP000597668">
    <property type="component" value="Unassembled WGS sequence"/>
</dbReference>
<keyword evidence="3" id="KW-1185">Reference proteome</keyword>
<dbReference type="PANTHER" id="PTHR32385:SF15">
    <property type="entry name" value="INOSITOL PHOSPHOCERAMIDE MANNOSYLTRANSFERASE 1"/>
    <property type="match status" value="1"/>
</dbReference>
<dbReference type="InterPro" id="IPR029044">
    <property type="entry name" value="Nucleotide-diphossugar_trans"/>
</dbReference>
<reference evidence="2" key="1">
    <citation type="submission" date="2020-08" db="EMBL/GenBank/DDBJ databases">
        <authorList>
            <person name="Liu C."/>
            <person name="Sun Q."/>
        </authorList>
    </citation>
    <scope>NUCLEOTIDE SEQUENCE</scope>
    <source>
        <strain evidence="2">NSJ-65</strain>
    </source>
</reference>
<dbReference type="Pfam" id="PF04488">
    <property type="entry name" value="Gly_transf_sug"/>
    <property type="match status" value="1"/>
</dbReference>
<dbReference type="InterPro" id="IPR007577">
    <property type="entry name" value="GlycoTrfase_DXD_sugar-bd_CS"/>
</dbReference>
<accession>A0A8J6IQR3</accession>
<dbReference type="GO" id="GO:0016020">
    <property type="term" value="C:membrane"/>
    <property type="evidence" value="ECO:0007669"/>
    <property type="project" value="GOC"/>
</dbReference>
<comment type="caution">
    <text evidence="2">The sequence shown here is derived from an EMBL/GenBank/DDBJ whole genome shotgun (WGS) entry which is preliminary data.</text>
</comment>
<dbReference type="AlphaFoldDB" id="A0A8J6IQR3"/>
<dbReference type="GO" id="GO:0000030">
    <property type="term" value="F:mannosyltransferase activity"/>
    <property type="evidence" value="ECO:0007669"/>
    <property type="project" value="TreeGrafter"/>
</dbReference>
<sequence length="235" mass="27114">MPKKIHYVWVGGQPKSKDIQACMKTWKKHLGDYEIIEWNEQNFNIDSVLFVKQAYEQRRWAYVSDYIRAYAIYHYGGIYLDTDVLVLDDLTKFLGHRAFVGFENSHYPFTAAFGAEAGHPLVKDMLGFYEGKSFVFNTQDQLSQTNTRSVSDLLIEKYGCQVNNQFQILSEDIAVYPDSVLCNPSLNSSTIHVFTGTWMDGKKELTQKIVKFIKLRLTTKARAGRYRKLFEKGGC</sequence>
<gene>
    <name evidence="2" type="ORF">H8K20_08385</name>
</gene>
<protein>
    <submittedName>
        <fullName evidence="2">Glycosyl transferase</fullName>
    </submittedName>
</protein>
<name>A0A8J6IQR3_9FIRM</name>